<evidence type="ECO:0000256" key="1">
    <source>
        <dbReference type="ARBA" id="ARBA00023002"/>
    </source>
</evidence>
<evidence type="ECO:0000256" key="2">
    <source>
        <dbReference type="ARBA" id="ARBA00023004"/>
    </source>
</evidence>
<dbReference type="AlphaFoldDB" id="A0A9W6CK10"/>
<feature type="domain" description="Sulfatase-modifying factor enzyme-like" evidence="5">
    <location>
        <begin position="200"/>
        <end position="334"/>
    </location>
</feature>
<evidence type="ECO:0000313" key="8">
    <source>
        <dbReference type="EMBL" id="MDR6332443.1"/>
    </source>
</evidence>
<dbReference type="Gene3D" id="3.90.1580.10">
    <property type="entry name" value="paralog of FGE (formylglycine-generating enzyme)"/>
    <property type="match status" value="2"/>
</dbReference>
<evidence type="ECO:0000259" key="6">
    <source>
        <dbReference type="Pfam" id="PF12867"/>
    </source>
</evidence>
<comment type="pathway">
    <text evidence="3">Amino-acid biosynthesis; ergothioneine biosynthesis.</text>
</comment>
<dbReference type="NCBIfam" id="TIGR03440">
    <property type="entry name" value="egtB_TIGR03440"/>
    <property type="match status" value="1"/>
</dbReference>
<dbReference type="InterPro" id="IPR042095">
    <property type="entry name" value="SUMF_sf"/>
</dbReference>
<evidence type="ECO:0000256" key="3">
    <source>
        <dbReference type="ARBA" id="ARBA00037882"/>
    </source>
</evidence>
<accession>A0A9W6CK10</accession>
<evidence type="ECO:0000256" key="4">
    <source>
        <dbReference type="SAM" id="MobiDB-lite"/>
    </source>
</evidence>
<dbReference type="InterPro" id="IPR051043">
    <property type="entry name" value="Sulfatase_Mod_Factor_Kinase"/>
</dbReference>
<dbReference type="GO" id="GO:0052699">
    <property type="term" value="P:ergothioneine biosynthetic process"/>
    <property type="evidence" value="ECO:0007669"/>
    <property type="project" value="InterPro"/>
</dbReference>
<dbReference type="InterPro" id="IPR005532">
    <property type="entry name" value="SUMF_dom"/>
</dbReference>
<evidence type="ECO:0000313" key="10">
    <source>
        <dbReference type="Proteomes" id="UP001245370"/>
    </source>
</evidence>
<dbReference type="SUPFAM" id="SSF109854">
    <property type="entry name" value="DinB/YfiT-like putative metalloenzymes"/>
    <property type="match status" value="1"/>
</dbReference>
<keyword evidence="2" id="KW-0408">Iron</keyword>
<feature type="domain" description="Sulfatase-modifying factor enzyme-like" evidence="5">
    <location>
        <begin position="359"/>
        <end position="433"/>
    </location>
</feature>
<dbReference type="PANTHER" id="PTHR23150">
    <property type="entry name" value="SULFATASE MODIFYING FACTOR 1, 2"/>
    <property type="match status" value="1"/>
</dbReference>
<dbReference type="RefSeq" id="WP_281806695.1">
    <property type="nucleotide sequence ID" value="NZ_BSDO01000002.1"/>
</dbReference>
<dbReference type="InterPro" id="IPR017806">
    <property type="entry name" value="EgtB"/>
</dbReference>
<keyword evidence="10" id="KW-1185">Reference proteome</keyword>
<gene>
    <name evidence="8" type="ORF">GGQ86_000890</name>
    <name evidence="7" type="ORF">XFLAVUS301_14790</name>
</gene>
<name>A0A9W6CK10_XANFL</name>
<dbReference type="GeneID" id="95762275"/>
<feature type="region of interest" description="Disordered" evidence="4">
    <location>
        <begin position="1"/>
        <end position="22"/>
    </location>
</feature>
<evidence type="ECO:0000313" key="9">
    <source>
        <dbReference type="Proteomes" id="UP001144397"/>
    </source>
</evidence>
<feature type="domain" description="DinB-like" evidence="6">
    <location>
        <begin position="31"/>
        <end position="166"/>
    </location>
</feature>
<reference evidence="8 10" key="2">
    <citation type="submission" date="2023-07" db="EMBL/GenBank/DDBJ databases">
        <title>Genomic Encyclopedia of Type Strains, Phase IV (KMG-IV): sequencing the most valuable type-strain genomes for metagenomic binning, comparative biology and taxonomic classification.</title>
        <authorList>
            <person name="Goeker M."/>
        </authorList>
    </citation>
    <scope>NUCLEOTIDE SEQUENCE [LARGE SCALE GENOMIC DNA]</scope>
    <source>
        <strain evidence="8 10">DSM 338</strain>
    </source>
</reference>
<dbReference type="Pfam" id="PF12867">
    <property type="entry name" value="DinB_2"/>
    <property type="match status" value="1"/>
</dbReference>
<dbReference type="InterPro" id="IPR034660">
    <property type="entry name" value="DinB/YfiT-like"/>
</dbReference>
<dbReference type="PANTHER" id="PTHR23150:SF36">
    <property type="entry name" value="HERCYNINE OXYGENASE"/>
    <property type="match status" value="1"/>
</dbReference>
<sequence>MNKPWNPLAIPQPSSSAATGDTGRGAAIARFLKVRGQTEALARDLHPEDQTVQSMPDCSPTKWHLAHVSWFFETFLLVPHLPGYKVASTDFAFLFNSYYEAAGPRHARFARGLITRPTVVEVADYRRHVTEAMTDLLAGADEAAFARLAPLVEIGINHEQQHQELILMDILNLFAANPLRPAYRPGGPAAGGQAAALAFLDYPGGIFEIGHAGEGFSYDNEGPRHEVLLRPFRLASRAVTNGEWLAFIADGGYRRPDLWLADGWARVKAGEYEAPLYWELHDGDWQAFTLNGLNPLDPAAPVVHVSYYEADAFARWAGKRLPTEAEWEVAARGLPVAGNFLDSGALRPLPAATDDLPAQMFGDVWEWTQSPYVAYPGYRPAPGALGEYNGKFMSSQMVLRGGCCATPEGHARATYRNFFYPHQRWAFAGLRLAEDA</sequence>
<evidence type="ECO:0000313" key="7">
    <source>
        <dbReference type="EMBL" id="GLI21805.1"/>
    </source>
</evidence>
<proteinExistence type="predicted"/>
<protein>
    <submittedName>
        <fullName evidence="7">Ergothioneine biosynthesis protein EgtB</fullName>
    </submittedName>
</protein>
<organism evidence="7 9">
    <name type="scientific">Xanthobacter flavus</name>
    <dbReference type="NCBI Taxonomy" id="281"/>
    <lineage>
        <taxon>Bacteria</taxon>
        <taxon>Pseudomonadati</taxon>
        <taxon>Pseudomonadota</taxon>
        <taxon>Alphaproteobacteria</taxon>
        <taxon>Hyphomicrobiales</taxon>
        <taxon>Xanthobacteraceae</taxon>
        <taxon>Xanthobacter</taxon>
    </lineage>
</organism>
<dbReference type="InterPro" id="IPR016187">
    <property type="entry name" value="CTDL_fold"/>
</dbReference>
<dbReference type="Proteomes" id="UP001144397">
    <property type="component" value="Unassembled WGS sequence"/>
</dbReference>
<dbReference type="EMBL" id="JAVDPY010000001">
    <property type="protein sequence ID" value="MDR6332443.1"/>
    <property type="molecule type" value="Genomic_DNA"/>
</dbReference>
<dbReference type="InterPro" id="IPR024775">
    <property type="entry name" value="DinB-like"/>
</dbReference>
<dbReference type="EMBL" id="BSDO01000002">
    <property type="protein sequence ID" value="GLI21805.1"/>
    <property type="molecule type" value="Genomic_DNA"/>
</dbReference>
<dbReference type="Pfam" id="PF03781">
    <property type="entry name" value="FGE-sulfatase"/>
    <property type="match status" value="2"/>
</dbReference>
<evidence type="ECO:0000259" key="5">
    <source>
        <dbReference type="Pfam" id="PF03781"/>
    </source>
</evidence>
<comment type="caution">
    <text evidence="7">The sequence shown here is derived from an EMBL/GenBank/DDBJ whole genome shotgun (WGS) entry which is preliminary data.</text>
</comment>
<dbReference type="Proteomes" id="UP001245370">
    <property type="component" value="Unassembled WGS sequence"/>
</dbReference>
<reference evidence="7" key="1">
    <citation type="submission" date="2022-12" db="EMBL/GenBank/DDBJ databases">
        <title>Reference genome sequencing for broad-spectrum identification of bacterial and archaeal isolates by mass spectrometry.</title>
        <authorList>
            <person name="Sekiguchi Y."/>
            <person name="Tourlousse D.M."/>
        </authorList>
    </citation>
    <scope>NUCLEOTIDE SEQUENCE</scope>
    <source>
        <strain evidence="7">301</strain>
    </source>
</reference>
<keyword evidence="1" id="KW-0560">Oxidoreductase</keyword>
<dbReference type="SUPFAM" id="SSF56436">
    <property type="entry name" value="C-type lectin-like"/>
    <property type="match status" value="1"/>
</dbReference>